<gene>
    <name evidence="9" type="ORF">CC80DRAFT_55732</name>
</gene>
<dbReference type="PANTHER" id="PTHR46910:SF37">
    <property type="entry name" value="ZN(II)2CYS6 TRANSCRIPTION FACTOR (EUROFUNG)"/>
    <property type="match status" value="1"/>
</dbReference>
<evidence type="ECO:0000256" key="5">
    <source>
        <dbReference type="ARBA" id="ARBA00023163"/>
    </source>
</evidence>
<organism evidence="9 10">
    <name type="scientific">Byssothecium circinans</name>
    <dbReference type="NCBI Taxonomy" id="147558"/>
    <lineage>
        <taxon>Eukaryota</taxon>
        <taxon>Fungi</taxon>
        <taxon>Dikarya</taxon>
        <taxon>Ascomycota</taxon>
        <taxon>Pezizomycotina</taxon>
        <taxon>Dothideomycetes</taxon>
        <taxon>Pleosporomycetidae</taxon>
        <taxon>Pleosporales</taxon>
        <taxon>Massarineae</taxon>
        <taxon>Massarinaceae</taxon>
        <taxon>Byssothecium</taxon>
    </lineage>
</organism>
<feature type="domain" description="Zn(2)-C6 fungal-type" evidence="8">
    <location>
        <begin position="24"/>
        <end position="54"/>
    </location>
</feature>
<evidence type="ECO:0000256" key="3">
    <source>
        <dbReference type="ARBA" id="ARBA00023015"/>
    </source>
</evidence>
<dbReference type="Pfam" id="PF00172">
    <property type="entry name" value="Zn_clus"/>
    <property type="match status" value="1"/>
</dbReference>
<dbReference type="SMART" id="SM00906">
    <property type="entry name" value="Fungal_trans"/>
    <property type="match status" value="1"/>
</dbReference>
<keyword evidence="5" id="KW-0804">Transcription</keyword>
<dbReference type="Pfam" id="PF04082">
    <property type="entry name" value="Fungal_trans"/>
    <property type="match status" value="1"/>
</dbReference>
<keyword evidence="4" id="KW-0238">DNA-binding</keyword>
<dbReference type="InterPro" id="IPR050987">
    <property type="entry name" value="AtrR-like"/>
</dbReference>
<evidence type="ECO:0000313" key="10">
    <source>
        <dbReference type="Proteomes" id="UP000800035"/>
    </source>
</evidence>
<keyword evidence="3" id="KW-0805">Transcription regulation</keyword>
<evidence type="ECO:0000313" key="9">
    <source>
        <dbReference type="EMBL" id="KAF1957175.1"/>
    </source>
</evidence>
<name>A0A6A5TX04_9PLEO</name>
<feature type="compositionally biased region" description="Polar residues" evidence="7">
    <location>
        <begin position="98"/>
        <end position="110"/>
    </location>
</feature>
<dbReference type="InterPro" id="IPR036864">
    <property type="entry name" value="Zn2-C6_fun-type_DNA-bd_sf"/>
</dbReference>
<evidence type="ECO:0000256" key="4">
    <source>
        <dbReference type="ARBA" id="ARBA00023125"/>
    </source>
</evidence>
<keyword evidence="2" id="KW-0479">Metal-binding</keyword>
<dbReference type="GO" id="GO:0006351">
    <property type="term" value="P:DNA-templated transcription"/>
    <property type="evidence" value="ECO:0007669"/>
    <property type="project" value="InterPro"/>
</dbReference>
<feature type="region of interest" description="Disordered" evidence="7">
    <location>
        <begin position="92"/>
        <end position="114"/>
    </location>
</feature>
<dbReference type="PANTHER" id="PTHR46910">
    <property type="entry name" value="TRANSCRIPTION FACTOR PDR1"/>
    <property type="match status" value="1"/>
</dbReference>
<evidence type="ECO:0000256" key="6">
    <source>
        <dbReference type="ARBA" id="ARBA00023242"/>
    </source>
</evidence>
<dbReference type="AlphaFoldDB" id="A0A6A5TX04"/>
<dbReference type="GO" id="GO:0003677">
    <property type="term" value="F:DNA binding"/>
    <property type="evidence" value="ECO:0007669"/>
    <property type="project" value="UniProtKB-KW"/>
</dbReference>
<proteinExistence type="predicted"/>
<evidence type="ECO:0000256" key="7">
    <source>
        <dbReference type="SAM" id="MobiDB-lite"/>
    </source>
</evidence>
<comment type="subcellular location">
    <subcellularLocation>
        <location evidence="1">Nucleus</location>
    </subcellularLocation>
</comment>
<sequence>MDISDSPIQYMASSARSFSTYDPACDNCRWKKIRCDRGRPRCGNCRRACVTCVFSAREKKGLPERKGKSVNDVDDRLLRLENTMDRLSRVMETRLPPSASTTSWPTNRSGPANLETLDSVGPIKTGYECPEFPTHFNPLKLSLHGQRFLYGPISPVTQCFGIHECLSRSRPDYPYSKDFNDNLTRLKGLCHMLTHDKSTDVDFKSDFLQLPHQQRLEASVELFLAQSSFPELFFHPNILRSRISNLRHDAFSPNDIAVRLCLVYILMQTNTWNPAISTGSSSSTWTDAEDVRDLPTHFLLIAKAAMAKGAMQKCCTADIQAMIAIALVAIRSADLLLAELMLSRACVFAKQMGLHRDQYLSEEPLEAFEERQLVFWVLYTIDKSLSLTLQRNCALPTFECSTPLPNALGPTCLAAACIPAVLARIQLAGIQEQICSGLFSTTVMCQSVTGRQENIQGLLDQLKVWRSAHEISADRENISGLLTEDERNGFLYAYHSCLILINSQSAVPYKPEILVHARKALEYFCADSDDAVHRINSYALLLVFQGEPLIALFTILKQILSSMNPQESAADARLLRKVALMRNVRAAPHQGNSLLTRMDEVIHTLATIGCNRWTASQYPSIDNRRGSRNFSTLSSESNTLSPLAKPVYDFHLQNTGHDMATSPEMWNSDSSNHACFGSADLSWLLTERSLHTDHYSTGEFPTDPVIALDSTLGDPFDLNARNAIPFDFLGERHANERRGT</sequence>
<dbReference type="InterPro" id="IPR007219">
    <property type="entry name" value="XnlR_reg_dom"/>
</dbReference>
<dbReference type="GO" id="GO:0000981">
    <property type="term" value="F:DNA-binding transcription factor activity, RNA polymerase II-specific"/>
    <property type="evidence" value="ECO:0007669"/>
    <property type="project" value="InterPro"/>
</dbReference>
<dbReference type="EMBL" id="ML976990">
    <property type="protein sequence ID" value="KAF1957175.1"/>
    <property type="molecule type" value="Genomic_DNA"/>
</dbReference>
<dbReference type="PROSITE" id="PS50048">
    <property type="entry name" value="ZN2_CY6_FUNGAL_2"/>
    <property type="match status" value="1"/>
</dbReference>
<accession>A0A6A5TX04</accession>
<evidence type="ECO:0000256" key="1">
    <source>
        <dbReference type="ARBA" id="ARBA00004123"/>
    </source>
</evidence>
<evidence type="ECO:0000256" key="2">
    <source>
        <dbReference type="ARBA" id="ARBA00022723"/>
    </source>
</evidence>
<dbReference type="GO" id="GO:0008270">
    <property type="term" value="F:zinc ion binding"/>
    <property type="evidence" value="ECO:0007669"/>
    <property type="project" value="InterPro"/>
</dbReference>
<dbReference type="SMART" id="SM00066">
    <property type="entry name" value="GAL4"/>
    <property type="match status" value="1"/>
</dbReference>
<evidence type="ECO:0000259" key="8">
    <source>
        <dbReference type="PROSITE" id="PS50048"/>
    </source>
</evidence>
<keyword evidence="10" id="KW-1185">Reference proteome</keyword>
<keyword evidence="6" id="KW-0539">Nucleus</keyword>
<dbReference type="GO" id="GO:0005634">
    <property type="term" value="C:nucleus"/>
    <property type="evidence" value="ECO:0007669"/>
    <property type="project" value="UniProtKB-SubCell"/>
</dbReference>
<dbReference type="SUPFAM" id="SSF57701">
    <property type="entry name" value="Zn2/Cys6 DNA-binding domain"/>
    <property type="match status" value="1"/>
</dbReference>
<dbReference type="OrthoDB" id="103819at2759"/>
<protein>
    <recommendedName>
        <fullName evidence="8">Zn(2)-C6 fungal-type domain-containing protein</fullName>
    </recommendedName>
</protein>
<dbReference type="CDD" id="cd12148">
    <property type="entry name" value="fungal_TF_MHR"/>
    <property type="match status" value="1"/>
</dbReference>
<dbReference type="CDD" id="cd00067">
    <property type="entry name" value="GAL4"/>
    <property type="match status" value="1"/>
</dbReference>
<reference evidence="9" key="1">
    <citation type="journal article" date="2020" name="Stud. Mycol.">
        <title>101 Dothideomycetes genomes: a test case for predicting lifestyles and emergence of pathogens.</title>
        <authorList>
            <person name="Haridas S."/>
            <person name="Albert R."/>
            <person name="Binder M."/>
            <person name="Bloem J."/>
            <person name="Labutti K."/>
            <person name="Salamov A."/>
            <person name="Andreopoulos B."/>
            <person name="Baker S."/>
            <person name="Barry K."/>
            <person name="Bills G."/>
            <person name="Bluhm B."/>
            <person name="Cannon C."/>
            <person name="Castanera R."/>
            <person name="Culley D."/>
            <person name="Daum C."/>
            <person name="Ezra D."/>
            <person name="Gonzalez J."/>
            <person name="Henrissat B."/>
            <person name="Kuo A."/>
            <person name="Liang C."/>
            <person name="Lipzen A."/>
            <person name="Lutzoni F."/>
            <person name="Magnuson J."/>
            <person name="Mondo S."/>
            <person name="Nolan M."/>
            <person name="Ohm R."/>
            <person name="Pangilinan J."/>
            <person name="Park H.-J."/>
            <person name="Ramirez L."/>
            <person name="Alfaro M."/>
            <person name="Sun H."/>
            <person name="Tritt A."/>
            <person name="Yoshinaga Y."/>
            <person name="Zwiers L.-H."/>
            <person name="Turgeon B."/>
            <person name="Goodwin S."/>
            <person name="Spatafora J."/>
            <person name="Crous P."/>
            <person name="Grigoriev I."/>
        </authorList>
    </citation>
    <scope>NUCLEOTIDE SEQUENCE</scope>
    <source>
        <strain evidence="9">CBS 675.92</strain>
    </source>
</reference>
<dbReference type="InterPro" id="IPR001138">
    <property type="entry name" value="Zn2Cys6_DnaBD"/>
</dbReference>
<dbReference type="Proteomes" id="UP000800035">
    <property type="component" value="Unassembled WGS sequence"/>
</dbReference>
<dbReference type="PROSITE" id="PS00463">
    <property type="entry name" value="ZN2_CY6_FUNGAL_1"/>
    <property type="match status" value="1"/>
</dbReference>
<dbReference type="Gene3D" id="4.10.240.10">
    <property type="entry name" value="Zn(2)-C6 fungal-type DNA-binding domain"/>
    <property type="match status" value="1"/>
</dbReference>